<reference evidence="1" key="1">
    <citation type="submission" date="2022-10" db="EMBL/GenBank/DDBJ databases">
        <title>Complete Genome of Trichothecium roseum strain YXFP-22015, a Plant Pathogen Isolated from Citrus.</title>
        <authorList>
            <person name="Wang Y."/>
            <person name="Zhu L."/>
        </authorList>
    </citation>
    <scope>NUCLEOTIDE SEQUENCE</scope>
    <source>
        <strain evidence="1">YXFP-22015</strain>
    </source>
</reference>
<sequence length="228" mass="25467">MKIFLTGATGNIGSDILDLCLKHPKITTVVAFTRRQLPDDVTANSKLETIVVQDWKNWPEDVLAGHRDAVGMIWAVGSSDGNPDVDLEYPMAFQRALIKDRETHFDADVPKFTHVHLSGRFVVQDQDASLYFLSARRKIKGRHDTAAMELAGQHKTWWSLYIVKPGLILTRRVYAAGLLHGVFGGKSTVWSRELAACMAHLALGGEEKQTILLHEDIVQKGAEQLREL</sequence>
<dbReference type="Proteomes" id="UP001163324">
    <property type="component" value="Chromosome 6"/>
</dbReference>
<name>A0ACC0UVE1_9HYPO</name>
<evidence type="ECO:0000313" key="2">
    <source>
        <dbReference type="Proteomes" id="UP001163324"/>
    </source>
</evidence>
<evidence type="ECO:0000313" key="1">
    <source>
        <dbReference type="EMBL" id="KAI9898086.1"/>
    </source>
</evidence>
<accession>A0ACC0UVE1</accession>
<keyword evidence="2" id="KW-1185">Reference proteome</keyword>
<gene>
    <name evidence="1" type="ORF">N3K66_006446</name>
</gene>
<proteinExistence type="predicted"/>
<protein>
    <submittedName>
        <fullName evidence="1">Uncharacterized protein</fullName>
    </submittedName>
</protein>
<comment type="caution">
    <text evidence="1">The sequence shown here is derived from an EMBL/GenBank/DDBJ whole genome shotgun (WGS) entry which is preliminary data.</text>
</comment>
<dbReference type="EMBL" id="CM047945">
    <property type="protein sequence ID" value="KAI9898086.1"/>
    <property type="molecule type" value="Genomic_DNA"/>
</dbReference>
<organism evidence="1 2">
    <name type="scientific">Trichothecium roseum</name>
    <dbReference type="NCBI Taxonomy" id="47278"/>
    <lineage>
        <taxon>Eukaryota</taxon>
        <taxon>Fungi</taxon>
        <taxon>Dikarya</taxon>
        <taxon>Ascomycota</taxon>
        <taxon>Pezizomycotina</taxon>
        <taxon>Sordariomycetes</taxon>
        <taxon>Hypocreomycetidae</taxon>
        <taxon>Hypocreales</taxon>
        <taxon>Hypocreales incertae sedis</taxon>
        <taxon>Trichothecium</taxon>
    </lineage>
</organism>